<dbReference type="AlphaFoldDB" id="A0A9E7FIQ7"/>
<evidence type="ECO:0000313" key="2">
    <source>
        <dbReference type="EMBL" id="URD96669.1"/>
    </source>
</evidence>
<reference evidence="2" key="1">
    <citation type="submission" date="2022-05" db="EMBL/GenBank/DDBJ databases">
        <title>The Musa troglodytarum L. genome provides insights into the mechanism of non-climacteric behaviour and enrichment of carotenoids.</title>
        <authorList>
            <person name="Wang J."/>
        </authorList>
    </citation>
    <scope>NUCLEOTIDE SEQUENCE</scope>
    <source>
        <tissue evidence="2">Leaf</tissue>
    </source>
</reference>
<dbReference type="PANTHER" id="PTHR34130">
    <property type="entry name" value="OS08G0243800 PROTEIN"/>
    <property type="match status" value="1"/>
</dbReference>
<evidence type="ECO:0000256" key="1">
    <source>
        <dbReference type="SAM" id="MobiDB-lite"/>
    </source>
</evidence>
<gene>
    <name evidence="2" type="ORF">MUK42_31815</name>
</gene>
<feature type="compositionally biased region" description="Basic residues" evidence="1">
    <location>
        <begin position="47"/>
        <end position="56"/>
    </location>
</feature>
<name>A0A9E7FIQ7_9LILI</name>
<keyword evidence="3" id="KW-1185">Reference proteome</keyword>
<protein>
    <submittedName>
        <fullName evidence="2">Uncharacterized protein</fullName>
    </submittedName>
</protein>
<feature type="region of interest" description="Disordered" evidence="1">
    <location>
        <begin position="191"/>
        <end position="218"/>
    </location>
</feature>
<dbReference type="EMBL" id="CP097506">
    <property type="protein sequence ID" value="URD96669.1"/>
    <property type="molecule type" value="Genomic_DNA"/>
</dbReference>
<dbReference type="Proteomes" id="UP001055439">
    <property type="component" value="Chromosome 4"/>
</dbReference>
<sequence length="252" mass="28040">MTRSRSEPNTESKSKSKSNKCTPSLRVYKTTTPVVFLREKATDHLQHSPRIRRSRSPHYPPRMAVSSKSDGPDSAADPDTDHFEFFSFPSPPAMCAAADVFLGGKILPFGAPPPKRAENLGDLCWQETCAASECSRRRRRFWGGRVKAEYRRLRSVSDCHGMVPPPAARQQRPRWYLCVLGSVRVPATMDMSDIRSRQRRQSAAAEAEPGRGPSGDVGRATWRLLRSLSCTGLESASAVTVPLRFAEHVKDT</sequence>
<dbReference type="PANTHER" id="PTHR34130:SF5">
    <property type="entry name" value="OS08G0243800 PROTEIN"/>
    <property type="match status" value="1"/>
</dbReference>
<feature type="region of interest" description="Disordered" evidence="1">
    <location>
        <begin position="1"/>
        <end position="26"/>
    </location>
</feature>
<dbReference type="OrthoDB" id="752671at2759"/>
<feature type="compositionally biased region" description="Basic and acidic residues" evidence="1">
    <location>
        <begin position="1"/>
        <end position="14"/>
    </location>
</feature>
<proteinExistence type="predicted"/>
<organism evidence="2 3">
    <name type="scientific">Musa troglodytarum</name>
    <name type="common">fe'i banana</name>
    <dbReference type="NCBI Taxonomy" id="320322"/>
    <lineage>
        <taxon>Eukaryota</taxon>
        <taxon>Viridiplantae</taxon>
        <taxon>Streptophyta</taxon>
        <taxon>Embryophyta</taxon>
        <taxon>Tracheophyta</taxon>
        <taxon>Spermatophyta</taxon>
        <taxon>Magnoliopsida</taxon>
        <taxon>Liliopsida</taxon>
        <taxon>Zingiberales</taxon>
        <taxon>Musaceae</taxon>
        <taxon>Musa</taxon>
    </lineage>
</organism>
<feature type="region of interest" description="Disordered" evidence="1">
    <location>
        <begin position="38"/>
        <end position="80"/>
    </location>
</feature>
<evidence type="ECO:0000313" key="3">
    <source>
        <dbReference type="Proteomes" id="UP001055439"/>
    </source>
</evidence>
<accession>A0A9E7FIQ7</accession>